<protein>
    <submittedName>
        <fullName evidence="2">Uncharacterized protein</fullName>
    </submittedName>
</protein>
<proteinExistence type="predicted"/>
<feature type="transmembrane region" description="Helical" evidence="1">
    <location>
        <begin position="6"/>
        <end position="27"/>
    </location>
</feature>
<accession>A0A6V8SQP4</accession>
<evidence type="ECO:0000313" key="2">
    <source>
        <dbReference type="EMBL" id="GFP77528.1"/>
    </source>
</evidence>
<gene>
    <name evidence="2" type="ORF">bsdtw1_03685</name>
</gene>
<comment type="caution">
    <text evidence="2">The sequence shown here is derived from an EMBL/GenBank/DDBJ whole genome shotgun (WGS) entry which is preliminary data.</text>
</comment>
<evidence type="ECO:0000313" key="3">
    <source>
        <dbReference type="Proteomes" id="UP000580568"/>
    </source>
</evidence>
<keyword evidence="1" id="KW-0812">Transmembrane</keyword>
<reference evidence="2 3" key="1">
    <citation type="submission" date="2020-07" db="EMBL/GenBank/DDBJ databases">
        <title>A new beta-1,3-glucan-decomposing anaerobic bacterium isolated from anoxic soil subjected to biological soil disinfestation.</title>
        <authorList>
            <person name="Ueki A."/>
            <person name="Tonouchi A."/>
        </authorList>
    </citation>
    <scope>NUCLEOTIDE SEQUENCE [LARGE SCALE GENOMIC DNA]</scope>
    <source>
        <strain evidence="2 3">TW1</strain>
    </source>
</reference>
<keyword evidence="1" id="KW-0472">Membrane</keyword>
<dbReference type="AlphaFoldDB" id="A0A6V8SQP4"/>
<sequence>MLLAIEIIGVLCMVTIIFVAIWGFIIAKYAYSQIKYQNYLLEKLTQNIYLLVTKNKSLSEIIGDTNTNNINENKKTDGEI</sequence>
<dbReference type="RefSeq" id="WP_183278898.1">
    <property type="nucleotide sequence ID" value="NZ_BLZR01000001.1"/>
</dbReference>
<keyword evidence="3" id="KW-1185">Reference proteome</keyword>
<name>A0A6V8SQP4_9CLOT</name>
<dbReference type="EMBL" id="BLZR01000001">
    <property type="protein sequence ID" value="GFP77528.1"/>
    <property type="molecule type" value="Genomic_DNA"/>
</dbReference>
<evidence type="ECO:0000256" key="1">
    <source>
        <dbReference type="SAM" id="Phobius"/>
    </source>
</evidence>
<organism evidence="2 3">
    <name type="scientific">Clostridium fungisolvens</name>
    <dbReference type="NCBI Taxonomy" id="1604897"/>
    <lineage>
        <taxon>Bacteria</taxon>
        <taxon>Bacillati</taxon>
        <taxon>Bacillota</taxon>
        <taxon>Clostridia</taxon>
        <taxon>Eubacteriales</taxon>
        <taxon>Clostridiaceae</taxon>
        <taxon>Clostridium</taxon>
    </lineage>
</organism>
<keyword evidence="1" id="KW-1133">Transmembrane helix</keyword>
<dbReference type="Proteomes" id="UP000580568">
    <property type="component" value="Unassembled WGS sequence"/>
</dbReference>